<dbReference type="GO" id="GO:0003677">
    <property type="term" value="F:DNA binding"/>
    <property type="evidence" value="ECO:0007669"/>
    <property type="project" value="UniProtKB-UniRule"/>
</dbReference>
<reference evidence="4 5" key="1">
    <citation type="submission" date="2016-11" db="EMBL/GenBank/DDBJ databases">
        <authorList>
            <person name="Jaros S."/>
            <person name="Januszkiewicz K."/>
            <person name="Wedrychowicz H."/>
        </authorList>
    </citation>
    <scope>NUCLEOTIDE SEQUENCE [LARGE SCALE GENOMIC DNA]</scope>
    <source>
        <strain evidence="4 5">DSM 15929</strain>
    </source>
</reference>
<organism evidence="4 5">
    <name type="scientific">Anaerocolumna jejuensis DSM 15929</name>
    <dbReference type="NCBI Taxonomy" id="1121322"/>
    <lineage>
        <taxon>Bacteria</taxon>
        <taxon>Bacillati</taxon>
        <taxon>Bacillota</taxon>
        <taxon>Clostridia</taxon>
        <taxon>Lachnospirales</taxon>
        <taxon>Lachnospiraceae</taxon>
        <taxon>Anaerocolumna</taxon>
    </lineage>
</organism>
<accession>A0A1M6T950</accession>
<proteinExistence type="predicted"/>
<dbReference type="InterPro" id="IPR009057">
    <property type="entry name" value="Homeodomain-like_sf"/>
</dbReference>
<sequence>MPPKIKITEEDIINAAIHMVREKGVESLNARDLAKELGCSVHPIFRTYNSMEGLRTAVYKKAENIYNERMLSAGEHNGNGFLNMGLAYIDFAKNEKNLFKLIFMSDAFREQSIMNIAGTTEGDDEVLEMLCQRTGLSKKAAQELYAGIWLTTHGIASMLATNNCRFSDEENRRLLNNSFMGLILKLKNEEEHNK</sequence>
<dbReference type="Pfam" id="PF00440">
    <property type="entry name" value="TetR_N"/>
    <property type="match status" value="1"/>
</dbReference>
<evidence type="ECO:0000313" key="5">
    <source>
        <dbReference type="Proteomes" id="UP000184386"/>
    </source>
</evidence>
<evidence type="ECO:0000313" key="4">
    <source>
        <dbReference type="EMBL" id="SHK53278.1"/>
    </source>
</evidence>
<evidence type="ECO:0000259" key="3">
    <source>
        <dbReference type="PROSITE" id="PS50977"/>
    </source>
</evidence>
<feature type="DNA-binding region" description="H-T-H motif" evidence="2">
    <location>
        <begin position="29"/>
        <end position="48"/>
    </location>
</feature>
<feature type="domain" description="HTH tetR-type" evidence="3">
    <location>
        <begin position="6"/>
        <end position="66"/>
    </location>
</feature>
<dbReference type="EMBL" id="FRAC01000013">
    <property type="protein sequence ID" value="SHK53278.1"/>
    <property type="molecule type" value="Genomic_DNA"/>
</dbReference>
<evidence type="ECO:0000256" key="2">
    <source>
        <dbReference type="PROSITE-ProRule" id="PRU00335"/>
    </source>
</evidence>
<dbReference type="SUPFAM" id="SSF46689">
    <property type="entry name" value="Homeodomain-like"/>
    <property type="match status" value="1"/>
</dbReference>
<keyword evidence="5" id="KW-1185">Reference proteome</keyword>
<dbReference type="AlphaFoldDB" id="A0A1M6T950"/>
<dbReference type="PROSITE" id="PS50977">
    <property type="entry name" value="HTH_TETR_2"/>
    <property type="match status" value="1"/>
</dbReference>
<name>A0A1M6T950_9FIRM</name>
<dbReference type="SUPFAM" id="SSF48498">
    <property type="entry name" value="Tetracyclin repressor-like, C-terminal domain"/>
    <property type="match status" value="1"/>
</dbReference>
<dbReference type="STRING" id="1121322.SAMN02745136_02693"/>
<dbReference type="InterPro" id="IPR001647">
    <property type="entry name" value="HTH_TetR"/>
</dbReference>
<dbReference type="Gene3D" id="1.10.357.10">
    <property type="entry name" value="Tetracycline Repressor, domain 2"/>
    <property type="match status" value="1"/>
</dbReference>
<gene>
    <name evidence="4" type="ORF">SAMN02745136_02693</name>
</gene>
<dbReference type="InterPro" id="IPR036271">
    <property type="entry name" value="Tet_transcr_reg_TetR-rel_C_sf"/>
</dbReference>
<dbReference type="Proteomes" id="UP000184386">
    <property type="component" value="Unassembled WGS sequence"/>
</dbReference>
<keyword evidence="1 2" id="KW-0238">DNA-binding</keyword>
<evidence type="ECO:0000256" key="1">
    <source>
        <dbReference type="ARBA" id="ARBA00023125"/>
    </source>
</evidence>
<dbReference type="OrthoDB" id="66596at2"/>
<dbReference type="RefSeq" id="WP_073276743.1">
    <property type="nucleotide sequence ID" value="NZ_FRAC01000013.1"/>
</dbReference>
<protein>
    <submittedName>
        <fullName evidence="4">Transcriptional regulator, TetR family</fullName>
    </submittedName>
</protein>